<dbReference type="EMBL" id="WNDS01000001">
    <property type="protein sequence ID" value="KAF1017041.1"/>
    <property type="molecule type" value="Genomic_DNA"/>
</dbReference>
<proteinExistence type="predicted"/>
<gene>
    <name evidence="2" type="ORF">GAK31_00300</name>
</gene>
<name>A0A7V8FJ82_STEMA</name>
<evidence type="ECO:0000313" key="2">
    <source>
        <dbReference type="EMBL" id="KAF1017041.1"/>
    </source>
</evidence>
<evidence type="ECO:0008006" key="4">
    <source>
        <dbReference type="Google" id="ProtNLM"/>
    </source>
</evidence>
<feature type="chain" id="PRO_5031400577" description="Carboxypeptidase regulatory-like domain-containing protein" evidence="1">
    <location>
        <begin position="30"/>
        <end position="113"/>
    </location>
</feature>
<protein>
    <recommendedName>
        <fullName evidence="4">Carboxypeptidase regulatory-like domain-containing protein</fullName>
    </recommendedName>
</protein>
<evidence type="ECO:0000256" key="1">
    <source>
        <dbReference type="SAM" id="SignalP"/>
    </source>
</evidence>
<sequence>MNRIPTHRSLLARALLPLVLLCTGGLASAATAPAHPEGHVQGRAKAREQLYLINKASGSIIGLVADARGRFVSGAVPAGQYEVTTQGGLACSVRVDVVAGATAQVDLTDCPAH</sequence>
<organism evidence="2 3">
    <name type="scientific">Stenotrophomonas maltophilia</name>
    <name type="common">Pseudomonas maltophilia</name>
    <name type="synonym">Xanthomonas maltophilia</name>
    <dbReference type="NCBI Taxonomy" id="40324"/>
    <lineage>
        <taxon>Bacteria</taxon>
        <taxon>Pseudomonadati</taxon>
        <taxon>Pseudomonadota</taxon>
        <taxon>Gammaproteobacteria</taxon>
        <taxon>Lysobacterales</taxon>
        <taxon>Lysobacteraceae</taxon>
        <taxon>Stenotrophomonas</taxon>
        <taxon>Stenotrophomonas maltophilia group</taxon>
    </lineage>
</organism>
<dbReference type="Proteomes" id="UP000487117">
    <property type="component" value="Unassembled WGS sequence"/>
</dbReference>
<comment type="caution">
    <text evidence="2">The sequence shown here is derived from an EMBL/GenBank/DDBJ whole genome shotgun (WGS) entry which is preliminary data.</text>
</comment>
<evidence type="ECO:0000313" key="3">
    <source>
        <dbReference type="Proteomes" id="UP000487117"/>
    </source>
</evidence>
<feature type="signal peptide" evidence="1">
    <location>
        <begin position="1"/>
        <end position="29"/>
    </location>
</feature>
<dbReference type="AlphaFoldDB" id="A0A7V8FJ82"/>
<reference evidence="3" key="1">
    <citation type="journal article" date="2020" name="MBio">
        <title>Horizontal gene transfer to a defensive symbiont with a reduced genome amongst a multipartite beetle microbiome.</title>
        <authorList>
            <person name="Waterworth S.C."/>
            <person name="Florez L.V."/>
            <person name="Rees E.R."/>
            <person name="Hertweck C."/>
            <person name="Kaltenpoth M."/>
            <person name="Kwan J.C."/>
        </authorList>
    </citation>
    <scope>NUCLEOTIDE SEQUENCE [LARGE SCALE GENOMIC DNA]</scope>
</reference>
<accession>A0A7V8FJ82</accession>
<keyword evidence="1" id="KW-0732">Signal</keyword>